<accession>A0A1H7A3X7</accession>
<dbReference type="AlphaFoldDB" id="A0A1H7A3X7"/>
<dbReference type="EMBL" id="FNYO01000170">
    <property type="protein sequence ID" value="SEJ55745.1"/>
    <property type="molecule type" value="Genomic_DNA"/>
</dbReference>
<feature type="non-terminal residue" evidence="1">
    <location>
        <position position="1"/>
    </location>
</feature>
<reference evidence="1 2" key="1">
    <citation type="submission" date="2016-10" db="EMBL/GenBank/DDBJ databases">
        <authorList>
            <person name="de Groot N.N."/>
        </authorList>
    </citation>
    <scope>NUCLEOTIDE SEQUENCE [LARGE SCALE GENOMIC DNA]</scope>
    <source>
        <strain evidence="1 2">DSM 1041</strain>
    </source>
</reference>
<evidence type="ECO:0000313" key="1">
    <source>
        <dbReference type="EMBL" id="SEJ55745.1"/>
    </source>
</evidence>
<protein>
    <submittedName>
        <fullName evidence="1">Uncharacterized protein</fullName>
    </submittedName>
</protein>
<sequence length="52" mass="5405">YANNEVEVQKDIEKVEAQVAADKQEREAAGFVEPAGADEGVAEVAEAAESAA</sequence>
<name>A0A1H7A3X7_9GAMM</name>
<dbReference type="Proteomes" id="UP000199005">
    <property type="component" value="Unassembled WGS sequence"/>
</dbReference>
<organism evidence="1 2">
    <name type="scientific">Azotobacter beijerinckii</name>
    <dbReference type="NCBI Taxonomy" id="170623"/>
    <lineage>
        <taxon>Bacteria</taxon>
        <taxon>Pseudomonadati</taxon>
        <taxon>Pseudomonadota</taxon>
        <taxon>Gammaproteobacteria</taxon>
        <taxon>Pseudomonadales</taxon>
        <taxon>Pseudomonadaceae</taxon>
        <taxon>Azotobacter</taxon>
    </lineage>
</organism>
<gene>
    <name evidence="1" type="ORF">SAMN04244579_04790</name>
</gene>
<proteinExistence type="predicted"/>
<evidence type="ECO:0000313" key="2">
    <source>
        <dbReference type="Proteomes" id="UP000199005"/>
    </source>
</evidence>